<dbReference type="GO" id="GO:0004672">
    <property type="term" value="F:protein kinase activity"/>
    <property type="evidence" value="ECO:0007669"/>
    <property type="project" value="InterPro"/>
</dbReference>
<dbReference type="InterPro" id="IPR011009">
    <property type="entry name" value="Kinase-like_dom_sf"/>
</dbReference>
<gene>
    <name evidence="3" type="ORF">GGX14DRAFT_602654</name>
</gene>
<name>A0AAD6YFM2_9AGAR</name>
<proteinExistence type="predicted"/>
<sequence length="1057" mass="116777">MSMAKSHANHATTTRPAKRPRRNGLSAQPALAIVRDLEGNKRALPRTNSDEESAGPLTKRARSGTEHSSNMHRKSQLVPHEATASSSPSEDDPNASDNGNDEEDEHQDDEDDGDDTDRENGTPGGAPIPGGLNVSSPPLPSALSPLIMPRPRTPVLAALIEPDTTELDWAANETGRRHTPAITSRTPPSSASTEHANERDLAQASSAHASLADVEARLAEDVHAHWSKRVDLIESLFGSLVDINSAADILREFLALSILSVQKETDGELKDVTGKGHEAACAFAAIQANEEVTLPADPYRWKWDLTAGTPETAVALFLNVVAIIAHVAAIRLGKAQDHPLPSLRFVTLPDPRRAVPLSNGSAAQDCCPDVMAFDCSAFCEAPNVDAPAHRFLLLEDSPFQYIRKKFPAVLNFTPLHRSTHGPAIVAFEVWFAEQERRNYLDMTRFCWPEVQLTVEAQFLDLQSAMLQEFVYMRQQRRTQPWMRFLVGLVFTTKFIGVLRADTLGIEQCIFDRSCSRGVLDTVRICLGLAQSTCIHRGQHDAFELSDVKTLAPSYLPAGPSKTAVDSVFVAEDPVVEYTHRTVRFVRLSGDRIHYSPDGTKPDVTYYVHHLIQDNGSFDGRCSRIFCVSRKTKSEGDVTHFVGPYALKLYYADHASDCYKDDLISKARNARVKNVLLPTWEWHYGAVLSMRGIAPDVVDSCKNTNTQAAAVVPNIVSNREEVFAQSDLKRHLVQCSDYEEFGKAFIDFAEGIASLAEQDLVHRDLSIGNVLLSKDTKCPSAFLSEAVASAQGIIGTPVVFQQRELEHRMGGLIHDMDMAGHLYHPPEKAPTEFRSNADLRKKLGIQAAERRTHLTGRKGVRMGTFPFMATGLLVHGPPHRVAYDRQTPTFFPTAWLTRADDKYVIDRGEWNTEAASEHMRLIAHFSVEWRLFCRGSLLYDSDFGVELVGLIMRLYFGVVGCIVPVGYLPEVDEVVVAFTLAGPPDTDGRKAFYVLFYDACSLAQTCLCMHTPGFSSVAEFHANHTDPTMKRTMIKPVAGGEKAILDEYEARGVPVGFY</sequence>
<protein>
    <recommendedName>
        <fullName evidence="2">Fungal-type protein kinase domain-containing protein</fullName>
    </recommendedName>
</protein>
<dbReference type="EMBL" id="JARJCW010000014">
    <property type="protein sequence ID" value="KAJ7217223.1"/>
    <property type="molecule type" value="Genomic_DNA"/>
</dbReference>
<dbReference type="AlphaFoldDB" id="A0AAD6YFM2"/>
<dbReference type="Proteomes" id="UP001219525">
    <property type="component" value="Unassembled WGS sequence"/>
</dbReference>
<dbReference type="InterPro" id="IPR008266">
    <property type="entry name" value="Tyr_kinase_AS"/>
</dbReference>
<evidence type="ECO:0000256" key="1">
    <source>
        <dbReference type="SAM" id="MobiDB-lite"/>
    </source>
</evidence>
<evidence type="ECO:0000259" key="2">
    <source>
        <dbReference type="Pfam" id="PF17667"/>
    </source>
</evidence>
<accession>A0AAD6YFM2</accession>
<evidence type="ECO:0000313" key="4">
    <source>
        <dbReference type="Proteomes" id="UP001219525"/>
    </source>
</evidence>
<feature type="compositionally biased region" description="Polar residues" evidence="1">
    <location>
        <begin position="181"/>
        <end position="194"/>
    </location>
</feature>
<comment type="caution">
    <text evidence="3">The sequence shown here is derived from an EMBL/GenBank/DDBJ whole genome shotgun (WGS) entry which is preliminary data.</text>
</comment>
<dbReference type="Pfam" id="PF17667">
    <property type="entry name" value="Pkinase_fungal"/>
    <property type="match status" value="1"/>
</dbReference>
<dbReference type="SUPFAM" id="SSF56112">
    <property type="entry name" value="Protein kinase-like (PK-like)"/>
    <property type="match status" value="1"/>
</dbReference>
<dbReference type="InterPro" id="IPR040976">
    <property type="entry name" value="Pkinase_fungal"/>
</dbReference>
<feature type="region of interest" description="Disordered" evidence="1">
    <location>
        <begin position="1"/>
        <end position="146"/>
    </location>
</feature>
<keyword evidence="4" id="KW-1185">Reference proteome</keyword>
<organism evidence="3 4">
    <name type="scientific">Mycena pura</name>
    <dbReference type="NCBI Taxonomy" id="153505"/>
    <lineage>
        <taxon>Eukaryota</taxon>
        <taxon>Fungi</taxon>
        <taxon>Dikarya</taxon>
        <taxon>Basidiomycota</taxon>
        <taxon>Agaricomycotina</taxon>
        <taxon>Agaricomycetes</taxon>
        <taxon>Agaricomycetidae</taxon>
        <taxon>Agaricales</taxon>
        <taxon>Marasmiineae</taxon>
        <taxon>Mycenaceae</taxon>
        <taxon>Mycena</taxon>
    </lineage>
</organism>
<feature type="domain" description="Fungal-type protein kinase" evidence="2">
    <location>
        <begin position="723"/>
        <end position="883"/>
    </location>
</feature>
<feature type="region of interest" description="Disordered" evidence="1">
    <location>
        <begin position="172"/>
        <end position="208"/>
    </location>
</feature>
<evidence type="ECO:0000313" key="3">
    <source>
        <dbReference type="EMBL" id="KAJ7217223.1"/>
    </source>
</evidence>
<dbReference type="PROSITE" id="PS00109">
    <property type="entry name" value="PROTEIN_KINASE_TYR"/>
    <property type="match status" value="1"/>
</dbReference>
<feature type="compositionally biased region" description="Acidic residues" evidence="1">
    <location>
        <begin position="89"/>
        <end position="117"/>
    </location>
</feature>
<reference evidence="3" key="1">
    <citation type="submission" date="2023-03" db="EMBL/GenBank/DDBJ databases">
        <title>Massive genome expansion in bonnet fungi (Mycena s.s.) driven by repeated elements and novel gene families across ecological guilds.</title>
        <authorList>
            <consortium name="Lawrence Berkeley National Laboratory"/>
            <person name="Harder C.B."/>
            <person name="Miyauchi S."/>
            <person name="Viragh M."/>
            <person name="Kuo A."/>
            <person name="Thoen E."/>
            <person name="Andreopoulos B."/>
            <person name="Lu D."/>
            <person name="Skrede I."/>
            <person name="Drula E."/>
            <person name="Henrissat B."/>
            <person name="Morin E."/>
            <person name="Kohler A."/>
            <person name="Barry K."/>
            <person name="LaButti K."/>
            <person name="Morin E."/>
            <person name="Salamov A."/>
            <person name="Lipzen A."/>
            <person name="Mereny Z."/>
            <person name="Hegedus B."/>
            <person name="Baldrian P."/>
            <person name="Stursova M."/>
            <person name="Weitz H."/>
            <person name="Taylor A."/>
            <person name="Grigoriev I.V."/>
            <person name="Nagy L.G."/>
            <person name="Martin F."/>
            <person name="Kauserud H."/>
        </authorList>
    </citation>
    <scope>NUCLEOTIDE SEQUENCE</scope>
    <source>
        <strain evidence="3">9144</strain>
    </source>
</reference>